<evidence type="ECO:0000313" key="3">
    <source>
        <dbReference type="EMBL" id="OUM49443.1"/>
    </source>
</evidence>
<evidence type="ECO:0000256" key="2">
    <source>
        <dbReference type="RuleBase" id="RU003616"/>
    </source>
</evidence>
<evidence type="ECO:0000256" key="1">
    <source>
        <dbReference type="PROSITE-ProRule" id="PRU00285"/>
    </source>
</evidence>
<comment type="caution">
    <text evidence="3">The sequence shown here is derived from an EMBL/GenBank/DDBJ whole genome shotgun (WGS) entry which is preliminary data.</text>
</comment>
<protein>
    <submittedName>
        <fullName evidence="3">Uncharacterized protein</fullName>
    </submittedName>
</protein>
<organism evidence="3 4">
    <name type="scientific">Bacillus pseudomycoides</name>
    <dbReference type="NCBI Taxonomy" id="64104"/>
    <lineage>
        <taxon>Bacteria</taxon>
        <taxon>Bacillati</taxon>
        <taxon>Bacillota</taxon>
        <taxon>Bacilli</taxon>
        <taxon>Bacillales</taxon>
        <taxon>Bacillaceae</taxon>
        <taxon>Bacillus</taxon>
        <taxon>Bacillus cereus group</taxon>
    </lineage>
</organism>
<gene>
    <name evidence="3" type="ORF">BW425_08515</name>
</gene>
<dbReference type="PROSITE" id="PS01031">
    <property type="entry name" value="SHSP"/>
    <property type="match status" value="1"/>
</dbReference>
<dbReference type="RefSeq" id="WP_077294336.1">
    <property type="nucleotide sequence ID" value="NZ_NUCR01000099.1"/>
</dbReference>
<comment type="similarity">
    <text evidence="1 2">Belongs to the small heat shock protein (HSP20) family.</text>
</comment>
<dbReference type="EMBL" id="MWPX01000006">
    <property type="protein sequence ID" value="OUM49443.1"/>
    <property type="molecule type" value="Genomic_DNA"/>
</dbReference>
<dbReference type="SUPFAM" id="SSF49764">
    <property type="entry name" value="HSP20-like chaperones"/>
    <property type="match status" value="1"/>
</dbReference>
<reference evidence="3 4" key="1">
    <citation type="submission" date="2017-02" db="EMBL/GenBank/DDBJ databases">
        <title>Bacillus pseudomycoides isolate FSL K6-0042.</title>
        <authorList>
            <person name="Kovac J."/>
        </authorList>
    </citation>
    <scope>NUCLEOTIDE SEQUENCE [LARGE SCALE GENOMIC DNA]</scope>
    <source>
        <strain evidence="3 4">FSL K6-0042</strain>
    </source>
</reference>
<dbReference type="Pfam" id="PF00011">
    <property type="entry name" value="HSP20"/>
    <property type="match status" value="1"/>
</dbReference>
<dbReference type="AlphaFoldDB" id="A0A1Y3MQN4"/>
<evidence type="ECO:0000313" key="4">
    <source>
        <dbReference type="Proteomes" id="UP000195321"/>
    </source>
</evidence>
<accession>A0A1Y3MQN4</accession>
<dbReference type="Proteomes" id="UP000195321">
    <property type="component" value="Unassembled WGS sequence"/>
</dbReference>
<dbReference type="InterPro" id="IPR002068">
    <property type="entry name" value="A-crystallin/Hsp20_dom"/>
</dbReference>
<name>A0A1Y3MQN4_9BACI</name>
<dbReference type="InterPro" id="IPR008978">
    <property type="entry name" value="HSP20-like_chaperone"/>
</dbReference>
<dbReference type="Gene3D" id="2.60.40.790">
    <property type="match status" value="1"/>
</dbReference>
<sequence>MIKTERENLSFIHCFTLNNVDQENVVAAFKDGVLTVTLPKLEEENINRKVIDIE</sequence>
<proteinExistence type="inferred from homology"/>